<reference evidence="1" key="1">
    <citation type="submission" date="2023-04" db="EMBL/GenBank/DDBJ databases">
        <title>Draft Genome sequencing of Naganishia species isolated from polar environments using Oxford Nanopore Technology.</title>
        <authorList>
            <person name="Leo P."/>
            <person name="Venkateswaran K."/>
        </authorList>
    </citation>
    <scope>NUCLEOTIDE SEQUENCE</scope>
    <source>
        <strain evidence="1">MNA-CCFEE 5262</strain>
    </source>
</reference>
<gene>
    <name evidence="1" type="ORF">QFC20_005239</name>
</gene>
<accession>A0ACC2VQH2</accession>
<evidence type="ECO:0000313" key="1">
    <source>
        <dbReference type="EMBL" id="KAJ9101358.1"/>
    </source>
</evidence>
<organism evidence="1 2">
    <name type="scientific">Naganishia adeliensis</name>
    <dbReference type="NCBI Taxonomy" id="92952"/>
    <lineage>
        <taxon>Eukaryota</taxon>
        <taxon>Fungi</taxon>
        <taxon>Dikarya</taxon>
        <taxon>Basidiomycota</taxon>
        <taxon>Agaricomycotina</taxon>
        <taxon>Tremellomycetes</taxon>
        <taxon>Filobasidiales</taxon>
        <taxon>Filobasidiaceae</taxon>
        <taxon>Naganishia</taxon>
    </lineage>
</organism>
<keyword evidence="2" id="KW-1185">Reference proteome</keyword>
<protein>
    <submittedName>
        <fullName evidence="1">Uncharacterized protein</fullName>
    </submittedName>
</protein>
<dbReference type="Proteomes" id="UP001230649">
    <property type="component" value="Unassembled WGS sequence"/>
</dbReference>
<proteinExistence type="predicted"/>
<dbReference type="EMBL" id="JASBWS010000070">
    <property type="protein sequence ID" value="KAJ9101358.1"/>
    <property type="molecule type" value="Genomic_DNA"/>
</dbReference>
<comment type="caution">
    <text evidence="1">The sequence shown here is derived from an EMBL/GenBank/DDBJ whole genome shotgun (WGS) entry which is preliminary data.</text>
</comment>
<name>A0ACC2VQH2_9TREE</name>
<evidence type="ECO:0000313" key="2">
    <source>
        <dbReference type="Proteomes" id="UP001230649"/>
    </source>
</evidence>
<sequence length="379" mass="41652">MSSSSSISDLRSAIIQLQASIRKSALEAAKCKAQAAPTRATYLRTNTGLYESLITILKHLRQDVTALSLAFSGKSVTVDAANAQLPKVADHVGRLAACVVAFPSEGCLVQEWRQDVAEVADRLDKYCKALVGHCDNPTPQTASSSSTPPAPAPYLVQTSSVWAAIDKMLKSSSKDEPSAIKKSWKQDRECMDDAMGEFKDLLEEDEGFGEEETLNQDNEWAELERELNGGGDLSEVEMQRVKKLDTIVKLIMVLHSRFHARLLVIPDLLQLPEQLNISHSISANFDGCVASLYPPQNTKEVKQAAQAMIDDATQLCKLSIQQAEAKQKSSNGDLEQQLEGLQVSEKKEGEGQPDKDLKWLMFWNEQMEKAGSAWKGTDA</sequence>